<name>A0A0V1N057_9BILA</name>
<proteinExistence type="predicted"/>
<comment type="caution">
    <text evidence="1">The sequence shown here is derived from an EMBL/GenBank/DDBJ whole genome shotgun (WGS) entry which is preliminary data.</text>
</comment>
<organism evidence="1 2">
    <name type="scientific">Trichinella papuae</name>
    <dbReference type="NCBI Taxonomy" id="268474"/>
    <lineage>
        <taxon>Eukaryota</taxon>
        <taxon>Metazoa</taxon>
        <taxon>Ecdysozoa</taxon>
        <taxon>Nematoda</taxon>
        <taxon>Enoplea</taxon>
        <taxon>Dorylaimia</taxon>
        <taxon>Trichinellida</taxon>
        <taxon>Trichinellidae</taxon>
        <taxon>Trichinella</taxon>
    </lineage>
</organism>
<dbReference type="EMBL" id="JYDO01000020">
    <property type="protein sequence ID" value="KRZ77322.1"/>
    <property type="molecule type" value="Genomic_DNA"/>
</dbReference>
<accession>A0A0V1N057</accession>
<keyword evidence="2" id="KW-1185">Reference proteome</keyword>
<evidence type="ECO:0000313" key="2">
    <source>
        <dbReference type="Proteomes" id="UP000054843"/>
    </source>
</evidence>
<sequence length="178" mass="19839">MNAELIVMVRCKEAQNGATMASVAGSTSTLGPGVGTLSNVPAGDWVAATRYILSEARICCTATRFLRSGTFWKVWSVGRLTERDTSSISYGEPGRCPCQTTARSLCDGGWTKARRWRRNMLQSSRHTLTVNVWSRWRRSAIYLEERSTCPTTRSTSMTNPGPHADWFVTDPQHFTVSR</sequence>
<protein>
    <submittedName>
        <fullName evidence="1">Uncharacterized protein</fullName>
    </submittedName>
</protein>
<dbReference type="Proteomes" id="UP000054843">
    <property type="component" value="Unassembled WGS sequence"/>
</dbReference>
<reference evidence="1 2" key="1">
    <citation type="submission" date="2015-01" db="EMBL/GenBank/DDBJ databases">
        <title>Evolution of Trichinella species and genotypes.</title>
        <authorList>
            <person name="Korhonen P.K."/>
            <person name="Edoardo P."/>
            <person name="Giuseppe L.R."/>
            <person name="Gasser R.B."/>
        </authorList>
    </citation>
    <scope>NUCLEOTIDE SEQUENCE [LARGE SCALE GENOMIC DNA]</scope>
    <source>
        <strain evidence="1">ISS1980</strain>
    </source>
</reference>
<evidence type="ECO:0000313" key="1">
    <source>
        <dbReference type="EMBL" id="KRZ77322.1"/>
    </source>
</evidence>
<dbReference type="AlphaFoldDB" id="A0A0V1N057"/>
<gene>
    <name evidence="1" type="ORF">T10_1019</name>
</gene>